<dbReference type="EMBL" id="BOPF01000039">
    <property type="protein sequence ID" value="GIJ50765.1"/>
    <property type="molecule type" value="Genomic_DNA"/>
</dbReference>
<accession>A0A8J3YVW1</accession>
<proteinExistence type="predicted"/>
<dbReference type="AlphaFoldDB" id="A0A8J3YVW1"/>
<sequence>MSGAASSRGVRVGNGSVTDDGTAGVSDSGRGVGCGPGGPGSLGLLVRLARGTGVSARARPDSPGGCEGSLCEVTV</sequence>
<keyword evidence="3" id="KW-1185">Reference proteome</keyword>
<feature type="region of interest" description="Disordered" evidence="1">
    <location>
        <begin position="55"/>
        <end position="75"/>
    </location>
</feature>
<organism evidence="2 3">
    <name type="scientific">Virgisporangium aliadipatigenens</name>
    <dbReference type="NCBI Taxonomy" id="741659"/>
    <lineage>
        <taxon>Bacteria</taxon>
        <taxon>Bacillati</taxon>
        <taxon>Actinomycetota</taxon>
        <taxon>Actinomycetes</taxon>
        <taxon>Micromonosporales</taxon>
        <taxon>Micromonosporaceae</taxon>
        <taxon>Virgisporangium</taxon>
    </lineage>
</organism>
<comment type="caution">
    <text evidence="2">The sequence shown here is derived from an EMBL/GenBank/DDBJ whole genome shotgun (WGS) entry which is preliminary data.</text>
</comment>
<feature type="region of interest" description="Disordered" evidence="1">
    <location>
        <begin position="1"/>
        <end position="36"/>
    </location>
</feature>
<protein>
    <submittedName>
        <fullName evidence="2">Uncharacterized protein</fullName>
    </submittedName>
</protein>
<dbReference type="Proteomes" id="UP000619260">
    <property type="component" value="Unassembled WGS sequence"/>
</dbReference>
<name>A0A8J3YVW1_9ACTN</name>
<gene>
    <name evidence="2" type="ORF">Val02_76510</name>
</gene>
<reference evidence="2" key="1">
    <citation type="submission" date="2021-01" db="EMBL/GenBank/DDBJ databases">
        <title>Whole genome shotgun sequence of Virgisporangium aliadipatigenens NBRC 105644.</title>
        <authorList>
            <person name="Komaki H."/>
            <person name="Tamura T."/>
        </authorList>
    </citation>
    <scope>NUCLEOTIDE SEQUENCE</scope>
    <source>
        <strain evidence="2">NBRC 105644</strain>
    </source>
</reference>
<evidence type="ECO:0000313" key="3">
    <source>
        <dbReference type="Proteomes" id="UP000619260"/>
    </source>
</evidence>
<evidence type="ECO:0000313" key="2">
    <source>
        <dbReference type="EMBL" id="GIJ50765.1"/>
    </source>
</evidence>
<evidence type="ECO:0000256" key="1">
    <source>
        <dbReference type="SAM" id="MobiDB-lite"/>
    </source>
</evidence>